<dbReference type="Gene3D" id="3.30.70.100">
    <property type="match status" value="1"/>
</dbReference>
<reference evidence="4" key="1">
    <citation type="journal article" date="2019" name="Int. J. Syst. Evol. Microbiol.">
        <title>The Global Catalogue of Microorganisms (GCM) 10K type strain sequencing project: providing services to taxonomists for standard genome sequencing and annotation.</title>
        <authorList>
            <consortium name="The Broad Institute Genomics Platform"/>
            <consortium name="The Broad Institute Genome Sequencing Center for Infectious Disease"/>
            <person name="Wu L."/>
            <person name="Ma J."/>
        </authorList>
    </citation>
    <scope>NUCLEOTIDE SEQUENCE [LARGE SCALE GENOMIC DNA]</scope>
    <source>
        <strain evidence="4">JCM 17695</strain>
    </source>
</reference>
<accession>A0ABW2TQ69</accession>
<comment type="caution">
    <text evidence="3">The sequence shown here is derived from an EMBL/GenBank/DDBJ whole genome shotgun (WGS) entry which is preliminary data.</text>
</comment>
<sequence length="168" mass="18694">MTLYELRQYTLHPGGFPVLADLFDRVFTDGLEACGMRVDGQFADLDDPDRFVWIRSFPDLDSRTDALTAFYVDSDTWRDNRAAANATMIDSDDVLLLQPAPGWGDLRDSRGSELITATVWLLPSPPTTPCAPAPQRSPTASRWACWRPTPGRTASRACRSARARTRSS</sequence>
<feature type="domain" description="NIPSNAP" evidence="2">
    <location>
        <begin position="4"/>
        <end position="101"/>
    </location>
</feature>
<organism evidence="3 4">
    <name type="scientific">Actinokineospora soli</name>
    <dbReference type="NCBI Taxonomy" id="1048753"/>
    <lineage>
        <taxon>Bacteria</taxon>
        <taxon>Bacillati</taxon>
        <taxon>Actinomycetota</taxon>
        <taxon>Actinomycetes</taxon>
        <taxon>Pseudonocardiales</taxon>
        <taxon>Pseudonocardiaceae</taxon>
        <taxon>Actinokineospora</taxon>
    </lineage>
</organism>
<dbReference type="InterPro" id="IPR012577">
    <property type="entry name" value="NIPSNAP"/>
</dbReference>
<dbReference type="Proteomes" id="UP001596512">
    <property type="component" value="Unassembled WGS sequence"/>
</dbReference>
<dbReference type="Pfam" id="PF07978">
    <property type="entry name" value="NIPSNAP"/>
    <property type="match status" value="1"/>
</dbReference>
<keyword evidence="4" id="KW-1185">Reference proteome</keyword>
<dbReference type="SUPFAM" id="SSF54909">
    <property type="entry name" value="Dimeric alpha+beta barrel"/>
    <property type="match status" value="1"/>
</dbReference>
<protein>
    <submittedName>
        <fullName evidence="3">NIPSNAP family protein</fullName>
    </submittedName>
</protein>
<proteinExistence type="predicted"/>
<name>A0ABW2TQ69_9PSEU</name>
<feature type="compositionally biased region" description="Basic residues" evidence="1">
    <location>
        <begin position="159"/>
        <end position="168"/>
    </location>
</feature>
<feature type="region of interest" description="Disordered" evidence="1">
    <location>
        <begin position="128"/>
        <end position="168"/>
    </location>
</feature>
<evidence type="ECO:0000259" key="2">
    <source>
        <dbReference type="Pfam" id="PF07978"/>
    </source>
</evidence>
<dbReference type="EMBL" id="JBHTEY010000004">
    <property type="protein sequence ID" value="MFC7615942.1"/>
    <property type="molecule type" value="Genomic_DNA"/>
</dbReference>
<evidence type="ECO:0000256" key="1">
    <source>
        <dbReference type="SAM" id="MobiDB-lite"/>
    </source>
</evidence>
<evidence type="ECO:0000313" key="3">
    <source>
        <dbReference type="EMBL" id="MFC7615942.1"/>
    </source>
</evidence>
<evidence type="ECO:0000313" key="4">
    <source>
        <dbReference type="Proteomes" id="UP001596512"/>
    </source>
</evidence>
<dbReference type="InterPro" id="IPR011008">
    <property type="entry name" value="Dimeric_a/b-barrel"/>
</dbReference>
<gene>
    <name evidence="3" type="ORF">ACFQV2_23095</name>
</gene>